<dbReference type="Proteomes" id="UP000572680">
    <property type="component" value="Unassembled WGS sequence"/>
</dbReference>
<dbReference type="InterPro" id="IPR050109">
    <property type="entry name" value="HTH-type_TetR-like_transc_reg"/>
</dbReference>
<evidence type="ECO:0000313" key="6">
    <source>
        <dbReference type="EMBL" id="MBA8953999.1"/>
    </source>
</evidence>
<keyword evidence="2 4" id="KW-0238">DNA-binding</keyword>
<dbReference type="InterPro" id="IPR001647">
    <property type="entry name" value="HTH_TetR"/>
</dbReference>
<protein>
    <submittedName>
        <fullName evidence="6">AcrR family transcriptional regulator</fullName>
    </submittedName>
</protein>
<name>A0A7W3QNV4_ACTNM</name>
<feature type="domain" description="HTH tetR-type" evidence="5">
    <location>
        <begin position="10"/>
        <end position="70"/>
    </location>
</feature>
<comment type="caution">
    <text evidence="6">The sequence shown here is derived from an EMBL/GenBank/DDBJ whole genome shotgun (WGS) entry which is preliminary data.</text>
</comment>
<reference evidence="6 7" key="1">
    <citation type="submission" date="2020-08" db="EMBL/GenBank/DDBJ databases">
        <title>Genomic Encyclopedia of Type Strains, Phase IV (KMG-IV): sequencing the most valuable type-strain genomes for metagenomic binning, comparative biology and taxonomic classification.</title>
        <authorList>
            <person name="Goeker M."/>
        </authorList>
    </citation>
    <scope>NUCLEOTIDE SEQUENCE [LARGE SCALE GENOMIC DNA]</scope>
    <source>
        <strain evidence="6 7">DSM 44197</strain>
    </source>
</reference>
<dbReference type="GO" id="GO:0003700">
    <property type="term" value="F:DNA-binding transcription factor activity"/>
    <property type="evidence" value="ECO:0007669"/>
    <property type="project" value="TreeGrafter"/>
</dbReference>
<dbReference type="SUPFAM" id="SSF46689">
    <property type="entry name" value="Homeodomain-like"/>
    <property type="match status" value="1"/>
</dbReference>
<dbReference type="Gene3D" id="1.10.357.10">
    <property type="entry name" value="Tetracycline Repressor, domain 2"/>
    <property type="match status" value="1"/>
</dbReference>
<evidence type="ECO:0000256" key="2">
    <source>
        <dbReference type="ARBA" id="ARBA00023125"/>
    </source>
</evidence>
<dbReference type="InterPro" id="IPR009057">
    <property type="entry name" value="Homeodomain-like_sf"/>
</dbReference>
<feature type="DNA-binding region" description="H-T-H motif" evidence="4">
    <location>
        <begin position="33"/>
        <end position="52"/>
    </location>
</feature>
<dbReference type="RefSeq" id="WP_220509892.1">
    <property type="nucleotide sequence ID" value="NZ_BAAALP010000001.1"/>
</dbReference>
<dbReference type="Pfam" id="PF17754">
    <property type="entry name" value="TetR_C_14"/>
    <property type="match status" value="1"/>
</dbReference>
<keyword evidence="7" id="KW-1185">Reference proteome</keyword>
<dbReference type="EMBL" id="JACJIA010000008">
    <property type="protein sequence ID" value="MBA8953999.1"/>
    <property type="molecule type" value="Genomic_DNA"/>
</dbReference>
<evidence type="ECO:0000259" key="5">
    <source>
        <dbReference type="PROSITE" id="PS50977"/>
    </source>
</evidence>
<sequence length="187" mass="20600">MTGLRERARQAVRAELTEVALRLFAERGFEETTVDDIAREAGMSKRSFFRYFPAKEDVVLGGVDLMGELIVAELAARPPAEDPWSCLHAVLRGWAERIDAEQRALESLRLIEATPALRARFHAKREETRLLVADALVERGVEPFTADLLTAAAGAALECASRAWAGSDGADRLALVDRAFAELRPAR</sequence>
<keyword evidence="3" id="KW-0804">Transcription</keyword>
<dbReference type="AlphaFoldDB" id="A0A7W3QNV4"/>
<evidence type="ECO:0000256" key="3">
    <source>
        <dbReference type="ARBA" id="ARBA00023163"/>
    </source>
</evidence>
<dbReference type="InterPro" id="IPR041347">
    <property type="entry name" value="MftR_C"/>
</dbReference>
<dbReference type="PROSITE" id="PS50977">
    <property type="entry name" value="HTH_TETR_2"/>
    <property type="match status" value="1"/>
</dbReference>
<proteinExistence type="predicted"/>
<dbReference type="Pfam" id="PF00440">
    <property type="entry name" value="TetR_N"/>
    <property type="match status" value="1"/>
</dbReference>
<keyword evidence="1" id="KW-0805">Transcription regulation</keyword>
<dbReference type="PANTHER" id="PTHR30055">
    <property type="entry name" value="HTH-TYPE TRANSCRIPTIONAL REGULATOR RUTR"/>
    <property type="match status" value="1"/>
</dbReference>
<evidence type="ECO:0000313" key="7">
    <source>
        <dbReference type="Proteomes" id="UP000572680"/>
    </source>
</evidence>
<evidence type="ECO:0000256" key="1">
    <source>
        <dbReference type="ARBA" id="ARBA00023015"/>
    </source>
</evidence>
<dbReference type="PRINTS" id="PR00455">
    <property type="entry name" value="HTHTETR"/>
</dbReference>
<gene>
    <name evidence="6" type="ORF">HNR61_005653</name>
</gene>
<accession>A0A7W3QNV4</accession>
<organism evidence="6 7">
    <name type="scientific">Actinomadura namibiensis</name>
    <dbReference type="NCBI Taxonomy" id="182080"/>
    <lineage>
        <taxon>Bacteria</taxon>
        <taxon>Bacillati</taxon>
        <taxon>Actinomycetota</taxon>
        <taxon>Actinomycetes</taxon>
        <taxon>Streptosporangiales</taxon>
        <taxon>Thermomonosporaceae</taxon>
        <taxon>Actinomadura</taxon>
    </lineage>
</organism>
<evidence type="ECO:0000256" key="4">
    <source>
        <dbReference type="PROSITE-ProRule" id="PRU00335"/>
    </source>
</evidence>
<dbReference type="PANTHER" id="PTHR30055:SF238">
    <property type="entry name" value="MYCOFACTOCIN BIOSYNTHESIS TRANSCRIPTIONAL REGULATOR MFTR-RELATED"/>
    <property type="match status" value="1"/>
</dbReference>
<dbReference type="GO" id="GO:0000976">
    <property type="term" value="F:transcription cis-regulatory region binding"/>
    <property type="evidence" value="ECO:0007669"/>
    <property type="project" value="TreeGrafter"/>
</dbReference>